<evidence type="ECO:0000313" key="2">
    <source>
        <dbReference type="EMBL" id="KUJ15541.1"/>
    </source>
</evidence>
<dbReference type="Pfam" id="PF13714">
    <property type="entry name" value="PEP_mutase"/>
    <property type="match status" value="1"/>
</dbReference>
<dbReference type="KEGG" id="psco:LY89DRAFT_648894"/>
<dbReference type="AlphaFoldDB" id="A0A194X5T5"/>
<feature type="coiled-coil region" evidence="1">
    <location>
        <begin position="118"/>
        <end position="145"/>
    </location>
</feature>
<organism evidence="2 3">
    <name type="scientific">Mollisia scopiformis</name>
    <name type="common">Conifer needle endophyte fungus</name>
    <name type="synonym">Phialocephala scopiformis</name>
    <dbReference type="NCBI Taxonomy" id="149040"/>
    <lineage>
        <taxon>Eukaryota</taxon>
        <taxon>Fungi</taxon>
        <taxon>Dikarya</taxon>
        <taxon>Ascomycota</taxon>
        <taxon>Pezizomycotina</taxon>
        <taxon>Leotiomycetes</taxon>
        <taxon>Helotiales</taxon>
        <taxon>Mollisiaceae</taxon>
        <taxon>Mollisia</taxon>
    </lineage>
</organism>
<name>A0A194X5T5_MOLSC</name>
<dbReference type="InParanoid" id="A0A194X5T5"/>
<dbReference type="CDD" id="cd00377">
    <property type="entry name" value="ICL_PEPM"/>
    <property type="match status" value="1"/>
</dbReference>
<dbReference type="RefSeq" id="XP_018069896.1">
    <property type="nucleotide sequence ID" value="XM_018212034.1"/>
</dbReference>
<dbReference type="SUPFAM" id="SSF51621">
    <property type="entry name" value="Phosphoenolpyruvate/pyruvate domain"/>
    <property type="match status" value="1"/>
</dbReference>
<reference evidence="2 3" key="1">
    <citation type="submission" date="2015-10" db="EMBL/GenBank/DDBJ databases">
        <title>Full genome of DAOMC 229536 Phialocephala scopiformis, a fungal endophyte of spruce producing the potent anti-insectan compound rugulosin.</title>
        <authorList>
            <consortium name="DOE Joint Genome Institute"/>
            <person name="Walker A.K."/>
            <person name="Frasz S.L."/>
            <person name="Seifert K.A."/>
            <person name="Miller J.D."/>
            <person name="Mondo S.J."/>
            <person name="Labutti K."/>
            <person name="Lipzen A."/>
            <person name="Dockter R."/>
            <person name="Kennedy M."/>
            <person name="Grigoriev I.V."/>
            <person name="Spatafora J.W."/>
        </authorList>
    </citation>
    <scope>NUCLEOTIDE SEQUENCE [LARGE SCALE GENOMIC DNA]</scope>
    <source>
        <strain evidence="2 3">CBS 120377</strain>
    </source>
</reference>
<evidence type="ECO:0000313" key="3">
    <source>
        <dbReference type="Proteomes" id="UP000070700"/>
    </source>
</evidence>
<keyword evidence="3" id="KW-1185">Reference proteome</keyword>
<dbReference type="InterPro" id="IPR039556">
    <property type="entry name" value="ICL/PEPM"/>
</dbReference>
<dbReference type="Gene3D" id="3.20.20.60">
    <property type="entry name" value="Phosphoenolpyruvate-binding domains"/>
    <property type="match status" value="1"/>
</dbReference>
<protein>
    <submittedName>
        <fullName evidence="2">Phosphoenolpyruvate/pyruvate domain-containing protein</fullName>
    </submittedName>
</protein>
<dbReference type="InterPro" id="IPR015813">
    <property type="entry name" value="Pyrv/PenolPyrv_kinase-like_dom"/>
</dbReference>
<sequence length="257" mass="27776">MSALNQSAQVLKSLHQRPHKPLVLANVYDILTARAVAELPSSETLATASYSVAQAAGTTDNDLTLDENLTAVKGIAAVAKEFNKPLTVDFQDAYGSKLEEGINKLLDLGVAGINLEDYDNTTQQLMDAQTAVDRIRRTLDVAKERNVPDFVVNARCDVLVLGGKMEEVVKRGKSYLDAGATTVFVWGGKRDVSKAEVEHMVKEFGGRLNVSLKRSADGLTIKELADLGVARISMGPALQILAMKAFQDEAAKLFSQL</sequence>
<dbReference type="InterPro" id="IPR040442">
    <property type="entry name" value="Pyrv_kinase-like_dom_sf"/>
</dbReference>
<evidence type="ECO:0000256" key="1">
    <source>
        <dbReference type="SAM" id="Coils"/>
    </source>
</evidence>
<dbReference type="OrthoDB" id="429143at2759"/>
<dbReference type="GeneID" id="28821760"/>
<proteinExistence type="predicted"/>
<dbReference type="Proteomes" id="UP000070700">
    <property type="component" value="Unassembled WGS sequence"/>
</dbReference>
<accession>A0A194X5T5</accession>
<keyword evidence="2" id="KW-0670">Pyruvate</keyword>
<dbReference type="GO" id="GO:0003824">
    <property type="term" value="F:catalytic activity"/>
    <property type="evidence" value="ECO:0007669"/>
    <property type="project" value="InterPro"/>
</dbReference>
<dbReference type="EMBL" id="KQ947418">
    <property type="protein sequence ID" value="KUJ15541.1"/>
    <property type="molecule type" value="Genomic_DNA"/>
</dbReference>
<keyword evidence="1" id="KW-0175">Coiled coil</keyword>
<dbReference type="PANTHER" id="PTHR42905">
    <property type="entry name" value="PHOSPHOENOLPYRUVATE CARBOXYLASE"/>
    <property type="match status" value="1"/>
</dbReference>
<dbReference type="PANTHER" id="PTHR42905:SF16">
    <property type="entry name" value="CARBOXYPHOSPHONOENOLPYRUVATE PHOSPHONOMUTASE-LIKE PROTEIN (AFU_ORTHOLOGUE AFUA_5G07230)"/>
    <property type="match status" value="1"/>
</dbReference>
<gene>
    <name evidence="2" type="ORF">LY89DRAFT_648894</name>
</gene>